<dbReference type="Proteomes" id="UP001548832">
    <property type="component" value="Unassembled WGS sequence"/>
</dbReference>
<dbReference type="RefSeq" id="WP_354464505.1">
    <property type="nucleotide sequence ID" value="NZ_JBEWSZ010000008.1"/>
</dbReference>
<name>A0ABV2DQC0_9HYPH</name>
<gene>
    <name evidence="1" type="ORF">ABVQ20_35600</name>
</gene>
<sequence>MAGFVDAEACTQAIDRVSLAFDLASQGFDFAASTFEDRGDAIAIVPLIGRGPGGSMATVLADFFPVPDRHAFGGAEYLAIDDLQMPELIRQASSMRRSSLLAS</sequence>
<dbReference type="EMBL" id="JBEWSZ010000008">
    <property type="protein sequence ID" value="MET2832280.1"/>
    <property type="molecule type" value="Genomic_DNA"/>
</dbReference>
<proteinExistence type="predicted"/>
<accession>A0ABV2DQC0</accession>
<keyword evidence="2" id="KW-1185">Reference proteome</keyword>
<reference evidence="1 2" key="1">
    <citation type="submission" date="2024-06" db="EMBL/GenBank/DDBJ databases">
        <authorList>
            <person name="Kim D.-U."/>
        </authorList>
    </citation>
    <scope>NUCLEOTIDE SEQUENCE [LARGE SCALE GENOMIC DNA]</scope>
    <source>
        <strain evidence="1 2">KACC15460</strain>
    </source>
</reference>
<evidence type="ECO:0000313" key="2">
    <source>
        <dbReference type="Proteomes" id="UP001548832"/>
    </source>
</evidence>
<organism evidence="1 2">
    <name type="scientific">Mesorhizobium shangrilense</name>
    <dbReference type="NCBI Taxonomy" id="460060"/>
    <lineage>
        <taxon>Bacteria</taxon>
        <taxon>Pseudomonadati</taxon>
        <taxon>Pseudomonadota</taxon>
        <taxon>Alphaproteobacteria</taxon>
        <taxon>Hyphomicrobiales</taxon>
        <taxon>Phyllobacteriaceae</taxon>
        <taxon>Mesorhizobium</taxon>
    </lineage>
</organism>
<comment type="caution">
    <text evidence="1">The sequence shown here is derived from an EMBL/GenBank/DDBJ whole genome shotgun (WGS) entry which is preliminary data.</text>
</comment>
<protein>
    <submittedName>
        <fullName evidence="1">Uncharacterized protein</fullName>
    </submittedName>
</protein>
<evidence type="ECO:0000313" key="1">
    <source>
        <dbReference type="EMBL" id="MET2832280.1"/>
    </source>
</evidence>